<dbReference type="InterPro" id="IPR050388">
    <property type="entry name" value="ABC_Ni/Peptide_Import"/>
</dbReference>
<sequence length="323" mass="35465">MNASPPLLEVMNLRTSFAVGQRRVKAVRGVSFTIGDEEVLGLIGESGSGKTVTGMSLLRLLPDHAAIEADAIRFRGDELTAHDEESFRKLRGVQLAMIFQDPVGSFNPAKTIGWHLEHAILRRSETDGKAWRAEAESLLQDVGIRAPERVLSSYPHQLSGGMLQRALIAMVIALRPALIIADEPTTNLDNLVERQILELIRVHQRRLKASVLFVTHDLAIAEDICDRIAVMYAGEIVEIGPADAVLRNPQHPYAACLLQTSISLAQRQEYLFELAGEPGGKIPDEGCAFAGRCPKVMPQCRTIHPDMRAVGPDHQARCLLHGD</sequence>
<dbReference type="NCBIfam" id="TIGR01727">
    <property type="entry name" value="oligo_HPY"/>
    <property type="match status" value="1"/>
</dbReference>
<dbReference type="InterPro" id="IPR003439">
    <property type="entry name" value="ABC_transporter-like_ATP-bd"/>
</dbReference>
<evidence type="ECO:0000256" key="2">
    <source>
        <dbReference type="ARBA" id="ARBA00005417"/>
    </source>
</evidence>
<keyword evidence="3" id="KW-0813">Transport</keyword>
<evidence type="ECO:0000256" key="3">
    <source>
        <dbReference type="ARBA" id="ARBA00022448"/>
    </source>
</evidence>
<evidence type="ECO:0000256" key="5">
    <source>
        <dbReference type="ARBA" id="ARBA00022741"/>
    </source>
</evidence>
<keyword evidence="6 9" id="KW-0067">ATP-binding</keyword>
<evidence type="ECO:0000256" key="6">
    <source>
        <dbReference type="ARBA" id="ARBA00022840"/>
    </source>
</evidence>
<dbReference type="CDD" id="cd03257">
    <property type="entry name" value="ABC_NikE_OppD_transporters"/>
    <property type="match status" value="1"/>
</dbReference>
<dbReference type="Proteomes" id="UP000603912">
    <property type="component" value="Unassembled WGS sequence"/>
</dbReference>
<keyword evidence="5" id="KW-0547">Nucleotide-binding</keyword>
<dbReference type="InterPro" id="IPR013563">
    <property type="entry name" value="Oligopep_ABC_C"/>
</dbReference>
<evidence type="ECO:0000256" key="1">
    <source>
        <dbReference type="ARBA" id="ARBA00004417"/>
    </source>
</evidence>
<dbReference type="AlphaFoldDB" id="A0A917MJB1"/>
<reference evidence="9" key="1">
    <citation type="journal article" date="2014" name="Int. J. Syst. Evol. Microbiol.">
        <title>Complete genome sequence of Corynebacterium casei LMG S-19264T (=DSM 44701T), isolated from a smear-ripened cheese.</title>
        <authorList>
            <consortium name="US DOE Joint Genome Institute (JGI-PGF)"/>
            <person name="Walter F."/>
            <person name="Albersmeier A."/>
            <person name="Kalinowski J."/>
            <person name="Ruckert C."/>
        </authorList>
    </citation>
    <scope>NUCLEOTIDE SEQUENCE</scope>
    <source>
        <strain evidence="9">CGMCC 1.12214</strain>
    </source>
</reference>
<comment type="caution">
    <text evidence="9">The sequence shown here is derived from an EMBL/GenBank/DDBJ whole genome shotgun (WGS) entry which is preliminary data.</text>
</comment>
<dbReference type="GO" id="GO:0015833">
    <property type="term" value="P:peptide transport"/>
    <property type="evidence" value="ECO:0007669"/>
    <property type="project" value="InterPro"/>
</dbReference>
<feature type="domain" description="ABC transporter" evidence="8">
    <location>
        <begin position="8"/>
        <end position="258"/>
    </location>
</feature>
<dbReference type="Pfam" id="PF08352">
    <property type="entry name" value="oligo_HPY"/>
    <property type="match status" value="1"/>
</dbReference>
<dbReference type="Gene3D" id="3.40.50.300">
    <property type="entry name" value="P-loop containing nucleotide triphosphate hydrolases"/>
    <property type="match status" value="1"/>
</dbReference>
<dbReference type="PROSITE" id="PS50893">
    <property type="entry name" value="ABC_TRANSPORTER_2"/>
    <property type="match status" value="1"/>
</dbReference>
<comment type="similarity">
    <text evidence="2">Belongs to the ABC transporter superfamily.</text>
</comment>
<dbReference type="FunFam" id="3.40.50.300:FF:000016">
    <property type="entry name" value="Oligopeptide ABC transporter ATP-binding component"/>
    <property type="match status" value="1"/>
</dbReference>
<name>A0A917MJB1_9HYPH</name>
<evidence type="ECO:0000313" key="9">
    <source>
        <dbReference type="EMBL" id="GGH16441.1"/>
    </source>
</evidence>
<organism evidence="9 10">
    <name type="scientific">Alsobacter metallidurans</name>
    <dbReference type="NCBI Taxonomy" id="340221"/>
    <lineage>
        <taxon>Bacteria</taxon>
        <taxon>Pseudomonadati</taxon>
        <taxon>Pseudomonadota</taxon>
        <taxon>Alphaproteobacteria</taxon>
        <taxon>Hyphomicrobiales</taxon>
        <taxon>Alsobacteraceae</taxon>
        <taxon>Alsobacter</taxon>
    </lineage>
</organism>
<dbReference type="InterPro" id="IPR017871">
    <property type="entry name" value="ABC_transporter-like_CS"/>
</dbReference>
<dbReference type="PANTHER" id="PTHR43297:SF2">
    <property type="entry name" value="DIPEPTIDE TRANSPORT ATP-BINDING PROTEIN DPPD"/>
    <property type="match status" value="1"/>
</dbReference>
<protein>
    <submittedName>
        <fullName evidence="9">ABC transporter ATP-binding protein</fullName>
    </submittedName>
</protein>
<accession>A0A917MJB1</accession>
<dbReference type="SUPFAM" id="SSF52540">
    <property type="entry name" value="P-loop containing nucleoside triphosphate hydrolases"/>
    <property type="match status" value="1"/>
</dbReference>
<dbReference type="SMART" id="SM00382">
    <property type="entry name" value="AAA"/>
    <property type="match status" value="1"/>
</dbReference>
<keyword evidence="7" id="KW-0472">Membrane</keyword>
<dbReference type="EMBL" id="BMES01000001">
    <property type="protein sequence ID" value="GGH16441.1"/>
    <property type="molecule type" value="Genomic_DNA"/>
</dbReference>
<dbReference type="InterPro" id="IPR027417">
    <property type="entry name" value="P-loop_NTPase"/>
</dbReference>
<comment type="subcellular location">
    <subcellularLocation>
        <location evidence="1">Cell inner membrane</location>
        <topology evidence="1">Peripheral membrane protein</topology>
    </subcellularLocation>
</comment>
<evidence type="ECO:0000313" key="10">
    <source>
        <dbReference type="Proteomes" id="UP000603912"/>
    </source>
</evidence>
<keyword evidence="10" id="KW-1185">Reference proteome</keyword>
<dbReference type="GO" id="GO:0005886">
    <property type="term" value="C:plasma membrane"/>
    <property type="evidence" value="ECO:0007669"/>
    <property type="project" value="UniProtKB-SubCell"/>
</dbReference>
<gene>
    <name evidence="9" type="ORF">GCM10007036_17170</name>
</gene>
<evidence type="ECO:0000259" key="8">
    <source>
        <dbReference type="PROSITE" id="PS50893"/>
    </source>
</evidence>
<keyword evidence="4" id="KW-1003">Cell membrane</keyword>
<evidence type="ECO:0000256" key="7">
    <source>
        <dbReference type="ARBA" id="ARBA00023136"/>
    </source>
</evidence>
<dbReference type="InterPro" id="IPR003593">
    <property type="entry name" value="AAA+_ATPase"/>
</dbReference>
<proteinExistence type="inferred from homology"/>
<dbReference type="Pfam" id="PF00005">
    <property type="entry name" value="ABC_tran"/>
    <property type="match status" value="1"/>
</dbReference>
<evidence type="ECO:0000256" key="4">
    <source>
        <dbReference type="ARBA" id="ARBA00022475"/>
    </source>
</evidence>
<reference evidence="9" key="2">
    <citation type="submission" date="2020-09" db="EMBL/GenBank/DDBJ databases">
        <authorList>
            <person name="Sun Q."/>
            <person name="Zhou Y."/>
        </authorList>
    </citation>
    <scope>NUCLEOTIDE SEQUENCE</scope>
    <source>
        <strain evidence="9">CGMCC 1.12214</strain>
    </source>
</reference>
<dbReference type="GO" id="GO:0005524">
    <property type="term" value="F:ATP binding"/>
    <property type="evidence" value="ECO:0007669"/>
    <property type="project" value="UniProtKB-KW"/>
</dbReference>
<dbReference type="GO" id="GO:0016887">
    <property type="term" value="F:ATP hydrolysis activity"/>
    <property type="evidence" value="ECO:0007669"/>
    <property type="project" value="InterPro"/>
</dbReference>
<dbReference type="PROSITE" id="PS00211">
    <property type="entry name" value="ABC_TRANSPORTER_1"/>
    <property type="match status" value="1"/>
</dbReference>
<dbReference type="GO" id="GO:0055085">
    <property type="term" value="P:transmembrane transport"/>
    <property type="evidence" value="ECO:0007669"/>
    <property type="project" value="UniProtKB-ARBA"/>
</dbReference>
<dbReference type="RefSeq" id="WP_188517221.1">
    <property type="nucleotide sequence ID" value="NZ_BMES01000001.1"/>
</dbReference>
<dbReference type="PANTHER" id="PTHR43297">
    <property type="entry name" value="OLIGOPEPTIDE TRANSPORT ATP-BINDING PROTEIN APPD"/>
    <property type="match status" value="1"/>
</dbReference>